<keyword evidence="2" id="KW-0540">Nuclease</keyword>
<feature type="domain" description="GmrSD restriction endonucleases C-terminal" evidence="1">
    <location>
        <begin position="109"/>
        <end position="206"/>
    </location>
</feature>
<gene>
    <name evidence="2" type="ORF">GCM10010470_03330</name>
</gene>
<sequence>MPKKSLWTTVVAFVLLGAGWLVFESGWLDDEPAAASGPAAEQLAALKVAPAGTMDGYSRDSFEHWTAQPQAGRNCNTREAVLERDGSGVRVNGACEATSGSWTSAYTGETITDPSKLDIDHTVPLANAWRSGAKDWTAQRRSEFANDLRSPQLLAVDAGSNRAKGDQDPSTWKPAAGYWCDYATDWIEVKNAYALTVTPQERTALQDMLGTCR</sequence>
<dbReference type="EMBL" id="BAAAUX010000001">
    <property type="protein sequence ID" value="GAA2774660.1"/>
    <property type="molecule type" value="Genomic_DNA"/>
</dbReference>
<dbReference type="GO" id="GO:0004519">
    <property type="term" value="F:endonuclease activity"/>
    <property type="evidence" value="ECO:0007669"/>
    <property type="project" value="UniProtKB-KW"/>
</dbReference>
<comment type="caution">
    <text evidence="2">The sequence shown here is derived from an EMBL/GenBank/DDBJ whole genome shotgun (WGS) entry which is preliminary data.</text>
</comment>
<keyword evidence="3" id="KW-1185">Reference proteome</keyword>
<keyword evidence="2" id="KW-0378">Hydrolase</keyword>
<reference evidence="2 3" key="1">
    <citation type="journal article" date="2019" name="Int. J. Syst. Evol. Microbiol.">
        <title>The Global Catalogue of Microorganisms (GCM) 10K type strain sequencing project: providing services to taxonomists for standard genome sequencing and annotation.</title>
        <authorList>
            <consortium name="The Broad Institute Genomics Platform"/>
            <consortium name="The Broad Institute Genome Sequencing Center for Infectious Disease"/>
            <person name="Wu L."/>
            <person name="Ma J."/>
        </authorList>
    </citation>
    <scope>NUCLEOTIDE SEQUENCE [LARGE SCALE GENOMIC DNA]</scope>
    <source>
        <strain evidence="2 3">JCM 9383</strain>
    </source>
</reference>
<dbReference type="RefSeq" id="WP_344677502.1">
    <property type="nucleotide sequence ID" value="NZ_BAAAUX010000001.1"/>
</dbReference>
<name>A0ABN3V230_9PSEU</name>
<accession>A0ABN3V230</accession>
<dbReference type="PANTHER" id="PTHR24094:SF15">
    <property type="entry name" value="AMP-DEPENDENT SYNTHETASE_LIGASE DOMAIN-CONTAINING PROTEIN-RELATED"/>
    <property type="match status" value="1"/>
</dbReference>
<keyword evidence="2" id="KW-0255">Endonuclease</keyword>
<dbReference type="PANTHER" id="PTHR24094">
    <property type="entry name" value="SECRETED PROTEIN"/>
    <property type="match status" value="1"/>
</dbReference>
<evidence type="ECO:0000259" key="1">
    <source>
        <dbReference type="Pfam" id="PF07510"/>
    </source>
</evidence>
<evidence type="ECO:0000313" key="2">
    <source>
        <dbReference type="EMBL" id="GAA2774660.1"/>
    </source>
</evidence>
<evidence type="ECO:0000313" key="3">
    <source>
        <dbReference type="Proteomes" id="UP001500979"/>
    </source>
</evidence>
<dbReference type="Pfam" id="PF07510">
    <property type="entry name" value="GmrSD_C"/>
    <property type="match status" value="1"/>
</dbReference>
<organism evidence="2 3">
    <name type="scientific">Saccharopolyspora taberi</name>
    <dbReference type="NCBI Taxonomy" id="60895"/>
    <lineage>
        <taxon>Bacteria</taxon>
        <taxon>Bacillati</taxon>
        <taxon>Actinomycetota</taxon>
        <taxon>Actinomycetes</taxon>
        <taxon>Pseudonocardiales</taxon>
        <taxon>Pseudonocardiaceae</taxon>
        <taxon>Saccharopolyspora</taxon>
    </lineage>
</organism>
<dbReference type="Proteomes" id="UP001500979">
    <property type="component" value="Unassembled WGS sequence"/>
</dbReference>
<protein>
    <submittedName>
        <fullName evidence="2">HNH endonuclease family protein</fullName>
    </submittedName>
</protein>
<dbReference type="InterPro" id="IPR011089">
    <property type="entry name" value="GmrSD_C"/>
</dbReference>
<proteinExistence type="predicted"/>